<reference evidence="1" key="1">
    <citation type="submission" date="2020-05" db="EMBL/GenBank/DDBJ databases">
        <authorList>
            <person name="Chiriac C."/>
            <person name="Salcher M."/>
            <person name="Ghai R."/>
            <person name="Kavagutti S V."/>
        </authorList>
    </citation>
    <scope>NUCLEOTIDE SEQUENCE</scope>
</reference>
<dbReference type="EMBL" id="LR798332">
    <property type="protein sequence ID" value="CAB5224123.1"/>
    <property type="molecule type" value="Genomic_DNA"/>
</dbReference>
<sequence length="148" mass="16932">MAQNIRQQVAENIVRVLKEMTDPKPVFVSREPVVIQEMAITQFPAVFVQPTVEDRETITMGIPGAGRRMGRIEYSIRAYVRGTELDRQRNDLIEAIEEALDSDRYRTLISSGVTDSQITRVEIIDRQPPLAEFLITYVVTYNYLRGSV</sequence>
<evidence type="ECO:0000313" key="1">
    <source>
        <dbReference type="EMBL" id="CAB5224123.1"/>
    </source>
</evidence>
<accession>A0A6J7X9S3</accession>
<proteinExistence type="predicted"/>
<name>A0A6J7X9S3_9CAUD</name>
<gene>
    <name evidence="1" type="ORF">UFOVP389_37</name>
</gene>
<organism evidence="1">
    <name type="scientific">uncultured Caudovirales phage</name>
    <dbReference type="NCBI Taxonomy" id="2100421"/>
    <lineage>
        <taxon>Viruses</taxon>
        <taxon>Duplodnaviria</taxon>
        <taxon>Heunggongvirae</taxon>
        <taxon>Uroviricota</taxon>
        <taxon>Caudoviricetes</taxon>
        <taxon>Peduoviridae</taxon>
        <taxon>Maltschvirus</taxon>
        <taxon>Maltschvirus maltsch</taxon>
    </lineage>
</organism>
<protein>
    <submittedName>
        <fullName evidence="1">Uncharacterized protein</fullName>
    </submittedName>
</protein>